<proteinExistence type="predicted"/>
<dbReference type="Proteomes" id="UP000593568">
    <property type="component" value="Unassembled WGS sequence"/>
</dbReference>
<reference evidence="1 2" key="1">
    <citation type="journal article" date="2019" name="Genome Biol. Evol.">
        <title>Insights into the evolution of the New World diploid cottons (Gossypium, subgenus Houzingenia) based on genome sequencing.</title>
        <authorList>
            <person name="Grover C.E."/>
            <person name="Arick M.A. 2nd"/>
            <person name="Thrash A."/>
            <person name="Conover J.L."/>
            <person name="Sanders W.S."/>
            <person name="Peterson D.G."/>
            <person name="Frelichowski J.E."/>
            <person name="Scheffler J.A."/>
            <person name="Scheffler B.E."/>
            <person name="Wendel J.F."/>
        </authorList>
    </citation>
    <scope>NUCLEOTIDE SEQUENCE [LARGE SCALE GENOMIC DNA]</scope>
    <source>
        <strain evidence="1">8</strain>
        <tissue evidence="1">Leaf</tissue>
    </source>
</reference>
<name>A0A7J9DXD9_9ROSI</name>
<dbReference type="AlphaFoldDB" id="A0A7J9DXD9"/>
<accession>A0A7J9DXD9</accession>
<keyword evidence="2" id="KW-1185">Reference proteome</keyword>
<gene>
    <name evidence="1" type="ORF">Gotri_014639</name>
</gene>
<evidence type="ECO:0000313" key="2">
    <source>
        <dbReference type="Proteomes" id="UP000593568"/>
    </source>
</evidence>
<organism evidence="1 2">
    <name type="scientific">Gossypium trilobum</name>
    <dbReference type="NCBI Taxonomy" id="34281"/>
    <lineage>
        <taxon>Eukaryota</taxon>
        <taxon>Viridiplantae</taxon>
        <taxon>Streptophyta</taxon>
        <taxon>Embryophyta</taxon>
        <taxon>Tracheophyta</taxon>
        <taxon>Spermatophyta</taxon>
        <taxon>Magnoliopsida</taxon>
        <taxon>eudicotyledons</taxon>
        <taxon>Gunneridae</taxon>
        <taxon>Pentapetalae</taxon>
        <taxon>rosids</taxon>
        <taxon>malvids</taxon>
        <taxon>Malvales</taxon>
        <taxon>Malvaceae</taxon>
        <taxon>Malvoideae</taxon>
        <taxon>Gossypium</taxon>
    </lineage>
</organism>
<evidence type="ECO:0000313" key="1">
    <source>
        <dbReference type="EMBL" id="MBA0765442.1"/>
    </source>
</evidence>
<comment type="caution">
    <text evidence="1">The sequence shown here is derived from an EMBL/GenBank/DDBJ whole genome shotgun (WGS) entry which is preliminary data.</text>
</comment>
<dbReference type="EMBL" id="JABEZW010000005">
    <property type="protein sequence ID" value="MBA0765442.1"/>
    <property type="molecule type" value="Genomic_DNA"/>
</dbReference>
<sequence>MYRDRWFAYVPRESNGTTHILAREGLKRGESVNLGVYVQRFLVEVLDLDCQGAHAAASEVRFQGKYGAKLTAMLFGLGCQYSEFASPPRWSADFQLEISAAMEG</sequence>
<protein>
    <submittedName>
        <fullName evidence="1">Uncharacterized protein</fullName>
    </submittedName>
</protein>